<evidence type="ECO:0000256" key="1">
    <source>
        <dbReference type="SAM" id="Phobius"/>
    </source>
</evidence>
<dbReference type="AlphaFoldDB" id="A0AAE9ILQ0"/>
<gene>
    <name evidence="2" type="ORF">L3Y34_000189</name>
</gene>
<keyword evidence="1" id="KW-0812">Transmembrane</keyword>
<proteinExistence type="predicted"/>
<reference evidence="2 3" key="1">
    <citation type="submission" date="2022-05" db="EMBL/GenBank/DDBJ databases">
        <title>Chromosome-level reference genomes for two strains of Caenorhabditis briggsae: an improved platform for comparative genomics.</title>
        <authorList>
            <person name="Stevens L."/>
            <person name="Andersen E.C."/>
        </authorList>
    </citation>
    <scope>NUCLEOTIDE SEQUENCE [LARGE SCALE GENOMIC DNA]</scope>
    <source>
        <strain evidence="2">QX1410_ONT</strain>
        <tissue evidence="2">Whole-organism</tissue>
    </source>
</reference>
<evidence type="ECO:0000313" key="2">
    <source>
        <dbReference type="EMBL" id="ULT98644.1"/>
    </source>
</evidence>
<protein>
    <submittedName>
        <fullName evidence="2">Uncharacterized protein</fullName>
    </submittedName>
</protein>
<organism evidence="2 3">
    <name type="scientific">Caenorhabditis briggsae</name>
    <dbReference type="NCBI Taxonomy" id="6238"/>
    <lineage>
        <taxon>Eukaryota</taxon>
        <taxon>Metazoa</taxon>
        <taxon>Ecdysozoa</taxon>
        <taxon>Nematoda</taxon>
        <taxon>Chromadorea</taxon>
        <taxon>Rhabditida</taxon>
        <taxon>Rhabditina</taxon>
        <taxon>Rhabditomorpha</taxon>
        <taxon>Rhabditoidea</taxon>
        <taxon>Rhabditidae</taxon>
        <taxon>Peloderinae</taxon>
        <taxon>Caenorhabditis</taxon>
    </lineage>
</organism>
<keyword evidence="1" id="KW-0472">Membrane</keyword>
<dbReference type="EMBL" id="CP090893">
    <property type="protein sequence ID" value="ULT98644.1"/>
    <property type="molecule type" value="Genomic_DNA"/>
</dbReference>
<sequence>MDSFFAQLQLKTSQKKFYEQTWFLILVGAVLLLLILGIGAFFVIRSRKTKEPREKILRVKRQVPRRRRVINQVRMHSKIN</sequence>
<feature type="transmembrane region" description="Helical" evidence="1">
    <location>
        <begin position="20"/>
        <end position="44"/>
    </location>
</feature>
<accession>A0AAE9ILQ0</accession>
<name>A0AAE9ILQ0_CAEBR</name>
<evidence type="ECO:0000313" key="3">
    <source>
        <dbReference type="Proteomes" id="UP000827892"/>
    </source>
</evidence>
<dbReference type="Proteomes" id="UP000827892">
    <property type="component" value="Chromosome III"/>
</dbReference>
<keyword evidence="1" id="KW-1133">Transmembrane helix</keyword>